<feature type="region of interest" description="Disordered" evidence="1">
    <location>
        <begin position="1"/>
        <end position="63"/>
    </location>
</feature>
<evidence type="ECO:0000313" key="2">
    <source>
        <dbReference type="EMBL" id="KAJ1125293.1"/>
    </source>
</evidence>
<dbReference type="AlphaFoldDB" id="A0AAV7PHQ0"/>
<name>A0AAV7PHQ0_PLEWA</name>
<evidence type="ECO:0000256" key="1">
    <source>
        <dbReference type="SAM" id="MobiDB-lite"/>
    </source>
</evidence>
<sequence>MGGRNSAGREAAPGAGPRLGEGPPDAPGWGVGPRADATEPDLLNPRRSRRKVPSPLGAPGGATAVCGNAREGWGRGCEALLPAHLKTARVPGPRAQLGAP</sequence>
<comment type="caution">
    <text evidence="2">The sequence shown here is derived from an EMBL/GenBank/DDBJ whole genome shotgun (WGS) entry which is preliminary data.</text>
</comment>
<evidence type="ECO:0000313" key="3">
    <source>
        <dbReference type="Proteomes" id="UP001066276"/>
    </source>
</evidence>
<dbReference type="Proteomes" id="UP001066276">
    <property type="component" value="Chromosome 7"/>
</dbReference>
<protein>
    <submittedName>
        <fullName evidence="2">Uncharacterized protein</fullName>
    </submittedName>
</protein>
<reference evidence="2" key="1">
    <citation type="journal article" date="2022" name="bioRxiv">
        <title>Sequencing and chromosome-scale assembly of the giantPleurodeles waltlgenome.</title>
        <authorList>
            <person name="Brown T."/>
            <person name="Elewa A."/>
            <person name="Iarovenko S."/>
            <person name="Subramanian E."/>
            <person name="Araus A.J."/>
            <person name="Petzold A."/>
            <person name="Susuki M."/>
            <person name="Suzuki K.-i.T."/>
            <person name="Hayashi T."/>
            <person name="Toyoda A."/>
            <person name="Oliveira C."/>
            <person name="Osipova E."/>
            <person name="Leigh N.D."/>
            <person name="Simon A."/>
            <person name="Yun M.H."/>
        </authorList>
    </citation>
    <scope>NUCLEOTIDE SEQUENCE</scope>
    <source>
        <strain evidence="2">20211129_DDA</strain>
        <tissue evidence="2">Liver</tissue>
    </source>
</reference>
<keyword evidence="3" id="KW-1185">Reference proteome</keyword>
<dbReference type="EMBL" id="JANPWB010000011">
    <property type="protein sequence ID" value="KAJ1125293.1"/>
    <property type="molecule type" value="Genomic_DNA"/>
</dbReference>
<gene>
    <name evidence="2" type="ORF">NDU88_003725</name>
</gene>
<proteinExistence type="predicted"/>
<organism evidence="2 3">
    <name type="scientific">Pleurodeles waltl</name>
    <name type="common">Iberian ribbed newt</name>
    <dbReference type="NCBI Taxonomy" id="8319"/>
    <lineage>
        <taxon>Eukaryota</taxon>
        <taxon>Metazoa</taxon>
        <taxon>Chordata</taxon>
        <taxon>Craniata</taxon>
        <taxon>Vertebrata</taxon>
        <taxon>Euteleostomi</taxon>
        <taxon>Amphibia</taxon>
        <taxon>Batrachia</taxon>
        <taxon>Caudata</taxon>
        <taxon>Salamandroidea</taxon>
        <taxon>Salamandridae</taxon>
        <taxon>Pleurodelinae</taxon>
        <taxon>Pleurodeles</taxon>
    </lineage>
</organism>
<accession>A0AAV7PHQ0</accession>
<feature type="compositionally biased region" description="Low complexity" evidence="1">
    <location>
        <begin position="8"/>
        <end position="23"/>
    </location>
</feature>